<dbReference type="AlphaFoldDB" id="G5JSN9"/>
<dbReference type="eggNOG" id="COG4200">
    <property type="taxonomic scope" value="Bacteria"/>
</dbReference>
<comment type="caution">
    <text evidence="2">The sequence shown here is derived from an EMBL/GenBank/DDBJ whole genome shotgun (WGS) entry which is preliminary data.</text>
</comment>
<reference evidence="2" key="1">
    <citation type="submission" date="2011-07" db="EMBL/GenBank/DDBJ databases">
        <authorList>
            <person name="Stanhope M.J."/>
            <person name="Durkin A.S."/>
            <person name="Hostetler J."/>
            <person name="Kim M."/>
            <person name="Radune D."/>
            <person name="Singh I."/>
            <person name="Town C.D."/>
        </authorList>
    </citation>
    <scope>NUCLEOTIDE SEQUENCE [LARGE SCALE GENOMIC DNA]</scope>
    <source>
        <strain evidence="2">HS-6</strain>
    </source>
</reference>
<protein>
    <submittedName>
        <fullName evidence="2">Membrane protein</fullName>
    </submittedName>
</protein>
<feature type="transmembrane region" description="Helical" evidence="1">
    <location>
        <begin position="218"/>
        <end position="237"/>
    </location>
</feature>
<keyword evidence="1" id="KW-0812">Transmembrane</keyword>
<accession>G5JSN9</accession>
<proteinExistence type="predicted"/>
<dbReference type="CDD" id="cd21809">
    <property type="entry name" value="ABC-2_lan_permease-like"/>
    <property type="match status" value="1"/>
</dbReference>
<keyword evidence="1" id="KW-0472">Membrane</keyword>
<evidence type="ECO:0000313" key="2">
    <source>
        <dbReference type="EMBL" id="EHI74771.1"/>
    </source>
</evidence>
<feature type="transmembrane region" description="Helical" evidence="1">
    <location>
        <begin position="55"/>
        <end position="74"/>
    </location>
</feature>
<keyword evidence="3" id="KW-1185">Reference proteome</keyword>
<feature type="transmembrane region" description="Helical" evidence="1">
    <location>
        <begin position="95"/>
        <end position="116"/>
    </location>
</feature>
<dbReference type="OrthoDB" id="9781996at2"/>
<keyword evidence="1" id="KW-1133">Transmembrane helix</keyword>
<evidence type="ECO:0000313" key="3">
    <source>
        <dbReference type="Proteomes" id="UP000004322"/>
    </source>
</evidence>
<dbReference type="Proteomes" id="UP000004322">
    <property type="component" value="Unassembled WGS sequence"/>
</dbReference>
<dbReference type="Pfam" id="PF12730">
    <property type="entry name" value="ABC2_membrane_4"/>
    <property type="match status" value="1"/>
</dbReference>
<evidence type="ECO:0000256" key="1">
    <source>
        <dbReference type="SAM" id="Phobius"/>
    </source>
</evidence>
<dbReference type="STRING" id="873449.STRCR_0937"/>
<dbReference type="RefSeq" id="WP_004228424.1">
    <property type="nucleotide sequence ID" value="NZ_AEUV02000002.1"/>
</dbReference>
<sequence>MALIKIELLKLRRARFWLPLLVLPLLSVVYGSVNFAGNIGVLKREWLSLWTQVYLFYGSFFFPGMIGIVCAYIWNSEHKRNSLKLLLTSAYSFSSVVWAKIIVAFGLILISQLYFLSLYAISGLLFKFEMAFPTPLLLWAILASLFSVSLVAIQTYLSLRIKSFAPPVALAMVIGVFGFILTAQHIVSELSYVLPFAKLAASMNQMTAVNPEITSFEWLRLVLYTVLIVLGASFLQIRHLKKIVS</sequence>
<gene>
    <name evidence="2" type="ORF">STRCR_0937</name>
</gene>
<organism evidence="2 3">
    <name type="scientific">Streptococcus criceti HS-6</name>
    <dbReference type="NCBI Taxonomy" id="873449"/>
    <lineage>
        <taxon>Bacteria</taxon>
        <taxon>Bacillati</taxon>
        <taxon>Bacillota</taxon>
        <taxon>Bacilli</taxon>
        <taxon>Lactobacillales</taxon>
        <taxon>Streptococcaceae</taxon>
        <taxon>Streptococcus</taxon>
    </lineage>
</organism>
<name>G5JSN9_STRCG</name>
<dbReference type="EMBL" id="AEUV02000002">
    <property type="protein sequence ID" value="EHI74771.1"/>
    <property type="molecule type" value="Genomic_DNA"/>
</dbReference>
<feature type="transmembrane region" description="Helical" evidence="1">
    <location>
        <begin position="164"/>
        <end position="187"/>
    </location>
</feature>
<feature type="transmembrane region" description="Helical" evidence="1">
    <location>
        <begin position="136"/>
        <end position="157"/>
    </location>
</feature>